<evidence type="ECO:0008006" key="4">
    <source>
        <dbReference type="Google" id="ProtNLM"/>
    </source>
</evidence>
<protein>
    <recommendedName>
        <fullName evidence="4">DUF3553 domain-containing protein</fullName>
    </recommendedName>
</protein>
<dbReference type="KEGG" id="sil:SPO1982"/>
<dbReference type="eggNOG" id="ENOG50330B2">
    <property type="taxonomic scope" value="Bacteria"/>
</dbReference>
<accession>Q5LRY8</accession>
<dbReference type="InterPro" id="IPR021938">
    <property type="entry name" value="DUF3553"/>
</dbReference>
<keyword evidence="3" id="KW-1185">Reference proteome</keyword>
<name>Q5LRY8_RUEPO</name>
<dbReference type="AlphaFoldDB" id="Q5LRY8"/>
<evidence type="ECO:0000256" key="1">
    <source>
        <dbReference type="SAM" id="MobiDB-lite"/>
    </source>
</evidence>
<reference evidence="2 3" key="1">
    <citation type="journal article" date="2004" name="Nature">
        <title>Genome sequence of Silicibacter pomeroyi reveals adaptations to the marine environment.</title>
        <authorList>
            <person name="Moran M.A."/>
            <person name="Buchan A."/>
            <person name="Gonzalez J.M."/>
            <person name="Heidelberg J.F."/>
            <person name="Whitman W.B."/>
            <person name="Kiene R.P."/>
            <person name="Henriksen J.R."/>
            <person name="King G.M."/>
            <person name="Belas R."/>
            <person name="Fuqua C."/>
            <person name="Brinkac L."/>
            <person name="Lewis M."/>
            <person name="Johri S."/>
            <person name="Weaver B."/>
            <person name="Pai G."/>
            <person name="Eisen J.A."/>
            <person name="Rahe E."/>
            <person name="Sheldon W.M."/>
            <person name="Ye W."/>
            <person name="Miller T.R."/>
            <person name="Carlton J."/>
            <person name="Rasko D.A."/>
            <person name="Paulsen I.T."/>
            <person name="Ren Q."/>
            <person name="Daugherty S.C."/>
            <person name="Deboy R.T."/>
            <person name="Dodson R.J."/>
            <person name="Durkin A.S."/>
            <person name="Madupu R."/>
            <person name="Nelson W.C."/>
            <person name="Sullivan S.A."/>
            <person name="Rosovitz M.J."/>
            <person name="Haft D.H."/>
            <person name="Selengut J."/>
            <person name="Ward N."/>
        </authorList>
    </citation>
    <scope>NUCLEOTIDE SEQUENCE [LARGE SCALE GENOMIC DNA]</scope>
    <source>
        <strain evidence="3">ATCC 700808 / DSM 15171 / DSS-3</strain>
    </source>
</reference>
<dbReference type="EMBL" id="CP000031">
    <property type="protein sequence ID" value="AAV95259.1"/>
    <property type="molecule type" value="Genomic_DNA"/>
</dbReference>
<dbReference type="STRING" id="246200.SPO1982"/>
<dbReference type="Proteomes" id="UP000001023">
    <property type="component" value="Chromosome"/>
</dbReference>
<dbReference type="Pfam" id="PF12073">
    <property type="entry name" value="DUF3553"/>
    <property type="match status" value="1"/>
</dbReference>
<evidence type="ECO:0000313" key="2">
    <source>
        <dbReference type="EMBL" id="AAV95259.1"/>
    </source>
</evidence>
<gene>
    <name evidence="2" type="ordered locus">SPO1982</name>
</gene>
<proteinExistence type="predicted"/>
<feature type="region of interest" description="Disordered" evidence="1">
    <location>
        <begin position="1"/>
        <end position="20"/>
    </location>
</feature>
<dbReference type="HOGENOM" id="CLU_196829_0_0_5"/>
<dbReference type="PaxDb" id="246200-SPO1982"/>
<organism evidence="2 3">
    <name type="scientific">Ruegeria pomeroyi (strain ATCC 700808 / DSM 15171 / DSS-3)</name>
    <name type="common">Silicibacter pomeroyi</name>
    <dbReference type="NCBI Taxonomy" id="246200"/>
    <lineage>
        <taxon>Bacteria</taxon>
        <taxon>Pseudomonadati</taxon>
        <taxon>Pseudomonadota</taxon>
        <taxon>Alphaproteobacteria</taxon>
        <taxon>Rhodobacterales</taxon>
        <taxon>Roseobacteraceae</taxon>
        <taxon>Ruegeria</taxon>
    </lineage>
</organism>
<evidence type="ECO:0000313" key="3">
    <source>
        <dbReference type="Proteomes" id="UP000001023"/>
    </source>
</evidence>
<reference evidence="2 3" key="2">
    <citation type="journal article" date="2014" name="Stand. Genomic Sci.">
        <title>An updated genome annotation for the model marine bacterium Ruegeria pomeroyi DSS-3.</title>
        <authorList>
            <person name="Rivers A.R."/>
            <person name="Smith C.B."/>
            <person name="Moran M.A."/>
        </authorList>
    </citation>
    <scope>GENOME REANNOTATION</scope>
    <source>
        <strain evidence="3">ATCC 700808 / DSM 15171 / DSS-3</strain>
    </source>
</reference>
<sequence>MGHAIPPLSDLTSSRQGPDMTDLNAILAPGMFVRHPDYPDWGTGQVQSSIAGKITVNFPDQGKVVIDGTRIALLVVFDP</sequence>